<sequence length="68" mass="7876">STIHSIIKKWNETGSVMNRLGRSRKRHTTSRVDRIIHRTIISNRRKAAPDMAIDLKREHKISITAQTS</sequence>
<protein>
    <submittedName>
        <fullName evidence="1">Uncharacterized protein</fullName>
    </submittedName>
</protein>
<dbReference type="EMBL" id="CAJOBH010189542">
    <property type="protein sequence ID" value="CAF4960570.1"/>
    <property type="molecule type" value="Genomic_DNA"/>
</dbReference>
<accession>A0A8S3DBD7</accession>
<feature type="non-terminal residue" evidence="1">
    <location>
        <position position="1"/>
    </location>
</feature>
<evidence type="ECO:0000313" key="1">
    <source>
        <dbReference type="EMBL" id="CAF4960570.1"/>
    </source>
</evidence>
<proteinExistence type="predicted"/>
<dbReference type="Proteomes" id="UP000681967">
    <property type="component" value="Unassembled WGS sequence"/>
</dbReference>
<comment type="caution">
    <text evidence="1">The sequence shown here is derived from an EMBL/GenBank/DDBJ whole genome shotgun (WGS) entry which is preliminary data.</text>
</comment>
<evidence type="ECO:0000313" key="2">
    <source>
        <dbReference type="Proteomes" id="UP000681967"/>
    </source>
</evidence>
<gene>
    <name evidence="1" type="ORF">BYL167_LOCUS54269</name>
</gene>
<name>A0A8S3DBD7_9BILA</name>
<organism evidence="1 2">
    <name type="scientific">Rotaria magnacalcarata</name>
    <dbReference type="NCBI Taxonomy" id="392030"/>
    <lineage>
        <taxon>Eukaryota</taxon>
        <taxon>Metazoa</taxon>
        <taxon>Spiralia</taxon>
        <taxon>Gnathifera</taxon>
        <taxon>Rotifera</taxon>
        <taxon>Eurotatoria</taxon>
        <taxon>Bdelloidea</taxon>
        <taxon>Philodinida</taxon>
        <taxon>Philodinidae</taxon>
        <taxon>Rotaria</taxon>
    </lineage>
</organism>
<dbReference type="AlphaFoldDB" id="A0A8S3DBD7"/>
<reference evidence="1" key="1">
    <citation type="submission" date="2021-02" db="EMBL/GenBank/DDBJ databases">
        <authorList>
            <person name="Nowell W R."/>
        </authorList>
    </citation>
    <scope>NUCLEOTIDE SEQUENCE</scope>
</reference>